<dbReference type="InterPro" id="IPR036396">
    <property type="entry name" value="Cyt_P450_sf"/>
</dbReference>
<keyword evidence="4" id="KW-0349">Heme</keyword>
<dbReference type="GO" id="GO:0004497">
    <property type="term" value="F:monooxygenase activity"/>
    <property type="evidence" value="ECO:0007669"/>
    <property type="project" value="UniProtKB-KW"/>
</dbReference>
<accession>A0A067MZV4</accession>
<dbReference type="GO" id="GO:0016705">
    <property type="term" value="F:oxidoreductase activity, acting on paired donors, with incorporation or reduction of molecular oxygen"/>
    <property type="evidence" value="ECO:0007669"/>
    <property type="project" value="InterPro"/>
</dbReference>
<sequence>MNAVILSVAYGHPVTSDDDPPVALAEQCMDDFSRAARPGAFLVDVISAEVRSPGWFPGAGFQRQAAFWRKRLRRFIHEPMGTAKKNLISNATSHYDYFSLESLLETVTSKEEEETLKWSAVNIHAGGADTSGVALSNVYLAMTVNSDAQQKAQAEFDRIIGQDRLLSFEDRKNLLYANAIPKEVLR</sequence>
<evidence type="ECO:0000256" key="2">
    <source>
        <dbReference type="ARBA" id="ARBA00005179"/>
    </source>
</evidence>
<dbReference type="STRING" id="930990.A0A067MZV4"/>
<dbReference type="PRINTS" id="PR00463">
    <property type="entry name" value="EP450I"/>
</dbReference>
<dbReference type="OrthoDB" id="2789670at2759"/>
<dbReference type="PANTHER" id="PTHR46300">
    <property type="entry name" value="P450, PUTATIVE (EUROFUNG)-RELATED-RELATED"/>
    <property type="match status" value="1"/>
</dbReference>
<dbReference type="SUPFAM" id="SSF48264">
    <property type="entry name" value="Cytochrome P450"/>
    <property type="match status" value="1"/>
</dbReference>
<keyword evidence="10" id="KW-1185">Reference proteome</keyword>
<dbReference type="AlphaFoldDB" id="A0A067MZV4"/>
<comment type="similarity">
    <text evidence="3">Belongs to the cytochrome P450 family.</text>
</comment>
<dbReference type="GO" id="GO:0020037">
    <property type="term" value="F:heme binding"/>
    <property type="evidence" value="ECO:0007669"/>
    <property type="project" value="InterPro"/>
</dbReference>
<evidence type="ECO:0000313" key="9">
    <source>
        <dbReference type="EMBL" id="KDQ21268.1"/>
    </source>
</evidence>
<evidence type="ECO:0000256" key="6">
    <source>
        <dbReference type="ARBA" id="ARBA00023002"/>
    </source>
</evidence>
<evidence type="ECO:0000313" key="10">
    <source>
        <dbReference type="Proteomes" id="UP000027195"/>
    </source>
</evidence>
<keyword evidence="8" id="KW-0503">Monooxygenase</keyword>
<keyword evidence="6" id="KW-0560">Oxidoreductase</keyword>
<dbReference type="InterPro" id="IPR001128">
    <property type="entry name" value="Cyt_P450"/>
</dbReference>
<evidence type="ECO:0000256" key="8">
    <source>
        <dbReference type="ARBA" id="ARBA00023033"/>
    </source>
</evidence>
<dbReference type="EMBL" id="KL198016">
    <property type="protein sequence ID" value="KDQ21268.1"/>
    <property type="molecule type" value="Genomic_DNA"/>
</dbReference>
<dbReference type="InterPro" id="IPR002401">
    <property type="entry name" value="Cyt_P450_E_grp-I"/>
</dbReference>
<evidence type="ECO:0000256" key="7">
    <source>
        <dbReference type="ARBA" id="ARBA00023004"/>
    </source>
</evidence>
<gene>
    <name evidence="9" type="ORF">BOTBODRAFT_99961</name>
</gene>
<comment type="pathway">
    <text evidence="2">Secondary metabolite biosynthesis.</text>
</comment>
<keyword evidence="7" id="KW-0408">Iron</keyword>
<evidence type="ECO:0000256" key="1">
    <source>
        <dbReference type="ARBA" id="ARBA00001971"/>
    </source>
</evidence>
<name>A0A067MZV4_BOTB1</name>
<keyword evidence="5" id="KW-0479">Metal-binding</keyword>
<evidence type="ECO:0000256" key="4">
    <source>
        <dbReference type="ARBA" id="ARBA00022617"/>
    </source>
</evidence>
<evidence type="ECO:0008006" key="11">
    <source>
        <dbReference type="Google" id="ProtNLM"/>
    </source>
</evidence>
<evidence type="ECO:0000256" key="5">
    <source>
        <dbReference type="ARBA" id="ARBA00022723"/>
    </source>
</evidence>
<dbReference type="PANTHER" id="PTHR46300:SF7">
    <property type="entry name" value="P450, PUTATIVE (EUROFUNG)-RELATED"/>
    <property type="match status" value="1"/>
</dbReference>
<comment type="cofactor">
    <cofactor evidence="1">
        <name>heme</name>
        <dbReference type="ChEBI" id="CHEBI:30413"/>
    </cofactor>
</comment>
<organism evidence="9 10">
    <name type="scientific">Botryobasidium botryosum (strain FD-172 SS1)</name>
    <dbReference type="NCBI Taxonomy" id="930990"/>
    <lineage>
        <taxon>Eukaryota</taxon>
        <taxon>Fungi</taxon>
        <taxon>Dikarya</taxon>
        <taxon>Basidiomycota</taxon>
        <taxon>Agaricomycotina</taxon>
        <taxon>Agaricomycetes</taxon>
        <taxon>Cantharellales</taxon>
        <taxon>Botryobasidiaceae</taxon>
        <taxon>Botryobasidium</taxon>
    </lineage>
</organism>
<reference evidence="10" key="1">
    <citation type="journal article" date="2014" name="Proc. Natl. Acad. Sci. U.S.A.">
        <title>Extensive sampling of basidiomycete genomes demonstrates inadequacy of the white-rot/brown-rot paradigm for wood decay fungi.</title>
        <authorList>
            <person name="Riley R."/>
            <person name="Salamov A.A."/>
            <person name="Brown D.W."/>
            <person name="Nagy L.G."/>
            <person name="Floudas D."/>
            <person name="Held B.W."/>
            <person name="Levasseur A."/>
            <person name="Lombard V."/>
            <person name="Morin E."/>
            <person name="Otillar R."/>
            <person name="Lindquist E.A."/>
            <person name="Sun H."/>
            <person name="LaButti K.M."/>
            <person name="Schmutz J."/>
            <person name="Jabbour D."/>
            <person name="Luo H."/>
            <person name="Baker S.E."/>
            <person name="Pisabarro A.G."/>
            <person name="Walton J.D."/>
            <person name="Blanchette R.A."/>
            <person name="Henrissat B."/>
            <person name="Martin F."/>
            <person name="Cullen D."/>
            <person name="Hibbett D.S."/>
            <person name="Grigoriev I.V."/>
        </authorList>
    </citation>
    <scope>NUCLEOTIDE SEQUENCE [LARGE SCALE GENOMIC DNA]</scope>
    <source>
        <strain evidence="10">FD-172 SS1</strain>
    </source>
</reference>
<dbReference type="GO" id="GO:0005506">
    <property type="term" value="F:iron ion binding"/>
    <property type="evidence" value="ECO:0007669"/>
    <property type="project" value="InterPro"/>
</dbReference>
<dbReference type="InParanoid" id="A0A067MZV4"/>
<dbReference type="Gene3D" id="1.10.630.10">
    <property type="entry name" value="Cytochrome P450"/>
    <property type="match status" value="1"/>
</dbReference>
<dbReference type="Pfam" id="PF00067">
    <property type="entry name" value="p450"/>
    <property type="match status" value="1"/>
</dbReference>
<dbReference type="Proteomes" id="UP000027195">
    <property type="component" value="Unassembled WGS sequence"/>
</dbReference>
<evidence type="ECO:0000256" key="3">
    <source>
        <dbReference type="ARBA" id="ARBA00010617"/>
    </source>
</evidence>
<protein>
    <recommendedName>
        <fullName evidence="11">Cytochrome P450</fullName>
    </recommendedName>
</protein>
<dbReference type="InterPro" id="IPR050364">
    <property type="entry name" value="Cytochrome_P450_fung"/>
</dbReference>
<dbReference type="HOGENOM" id="CLU_001570_2_2_1"/>
<proteinExistence type="inferred from homology"/>